<feature type="region of interest" description="Disordered" evidence="2">
    <location>
        <begin position="344"/>
        <end position="403"/>
    </location>
</feature>
<dbReference type="PANTHER" id="PTHR48207:SF3">
    <property type="entry name" value="SUCCINATE--HYDROXYMETHYLGLUTARATE COA-TRANSFERASE"/>
    <property type="match status" value="1"/>
</dbReference>
<evidence type="ECO:0000313" key="3">
    <source>
        <dbReference type="EMBL" id="MFC5952719.1"/>
    </source>
</evidence>
<dbReference type="InterPro" id="IPR003673">
    <property type="entry name" value="CoA-Trfase_fam_III"/>
</dbReference>
<dbReference type="InterPro" id="IPR023606">
    <property type="entry name" value="CoA-Trfase_III_dom_1_sf"/>
</dbReference>
<reference evidence="4" key="1">
    <citation type="journal article" date="2019" name="Int. J. Syst. Evol. Microbiol.">
        <title>The Global Catalogue of Microorganisms (GCM) 10K type strain sequencing project: providing services to taxonomists for standard genome sequencing and annotation.</title>
        <authorList>
            <consortium name="The Broad Institute Genomics Platform"/>
            <consortium name="The Broad Institute Genome Sequencing Center for Infectious Disease"/>
            <person name="Wu L."/>
            <person name="Ma J."/>
        </authorList>
    </citation>
    <scope>NUCLEOTIDE SEQUENCE [LARGE SCALE GENOMIC DNA]</scope>
    <source>
        <strain evidence="4">CGMCC 4.7397</strain>
    </source>
</reference>
<dbReference type="EMBL" id="JBHSQK010000118">
    <property type="protein sequence ID" value="MFC5952719.1"/>
    <property type="molecule type" value="Genomic_DNA"/>
</dbReference>
<keyword evidence="4" id="KW-1185">Reference proteome</keyword>
<dbReference type="Pfam" id="PF02515">
    <property type="entry name" value="CoA_transf_3"/>
    <property type="match status" value="2"/>
</dbReference>
<accession>A0ABW1IID7</accession>
<dbReference type="GO" id="GO:0016740">
    <property type="term" value="F:transferase activity"/>
    <property type="evidence" value="ECO:0007669"/>
    <property type="project" value="UniProtKB-KW"/>
</dbReference>
<dbReference type="InterPro" id="IPR044855">
    <property type="entry name" value="CoA-Trfase_III_dom3_sf"/>
</dbReference>
<organism evidence="3 4">
    <name type="scientific">Pseudonocardia lutea</name>
    <dbReference type="NCBI Taxonomy" id="2172015"/>
    <lineage>
        <taxon>Bacteria</taxon>
        <taxon>Bacillati</taxon>
        <taxon>Actinomycetota</taxon>
        <taxon>Actinomycetes</taxon>
        <taxon>Pseudonocardiales</taxon>
        <taxon>Pseudonocardiaceae</taxon>
        <taxon>Pseudonocardia</taxon>
    </lineage>
</organism>
<dbReference type="Gene3D" id="3.40.50.10540">
    <property type="entry name" value="Crotonobetainyl-coa:carnitine coa-transferase, domain 1"/>
    <property type="match status" value="2"/>
</dbReference>
<proteinExistence type="predicted"/>
<name>A0ABW1IID7_9PSEU</name>
<sequence>MTSRSQSFDHPLAGLRVLEAGDTLAAAYAGRLLADLGAEVVLLEPSQGHPFRTLGPFLQSVPDAERSASFAYFHAGKRSVTAAADDPAVRALAARADVLIRSTRDGADWIGDDLVAEIEAARPALVVVDVSTFGRTGRDGPHPTNDLLALAAGGLLSINSTTLRGPDPLPLRYRGELSSVHAACGAVLSLLGALFERRRSGLGQRLDVSLQASVASVLATAMSRYHYTGELPVRQGNRSVGPWGFYPCKDGTVLMQITRDEEFRRLVTMLGDPDWGSLEIFGTTAGRDENADVLDVFVREHLEGFTLGEFLDLAHTHRIAAAPIHGARDILEWDHLAARGSLPPVALGGAPGESLPAPGRPWRVDGTVPPPRDRAPAHGEAAAESLWSGPTEHPAGSGTPAERPLEGVRVVDLTWVWAGPFAAMQLAHLGADVVRVETGTRLETTRGLGPYADGIVGVDRSGYFNQYNQGKRGVALNLKTARGMELLRGLIATADVVIDNMSAGALARMGLPYETLKEINPRIVAVSMTGFGESGPYRDRTAYGSLIDALSGIASSNGDVRGGPTDLVMSLPDPMAGITTAIATVAALYQARASGEGVRVETAMFEACLAAFPWPVLFGGATGGEVPVLGNRDELAAPHGTFRCAGEDEWVAIACEDDAQFAALAVVLGAPELADDPRFASLAARRVHEDALEALVTAWTSQRTPAEAARALQAKGVGAEAVARVDEVYRSPVLEARGFFPETVHAVIGTRRLPSVGWLASRSAMGPQGAAPALGQHTREVLGEILGLSPAELDALEREGVTV</sequence>
<dbReference type="Gene3D" id="3.30.1540.10">
    <property type="entry name" value="formyl-coa transferase, domain 3"/>
    <property type="match status" value="2"/>
</dbReference>
<dbReference type="PANTHER" id="PTHR48207">
    <property type="entry name" value="SUCCINATE--HYDROXYMETHYLGLUTARATE COA-TRANSFERASE"/>
    <property type="match status" value="1"/>
</dbReference>
<evidence type="ECO:0000256" key="1">
    <source>
        <dbReference type="ARBA" id="ARBA00022679"/>
    </source>
</evidence>
<evidence type="ECO:0000313" key="4">
    <source>
        <dbReference type="Proteomes" id="UP001596119"/>
    </source>
</evidence>
<dbReference type="Proteomes" id="UP001596119">
    <property type="component" value="Unassembled WGS sequence"/>
</dbReference>
<dbReference type="InterPro" id="IPR050483">
    <property type="entry name" value="CoA-transferase_III_domain"/>
</dbReference>
<keyword evidence="1 3" id="KW-0808">Transferase</keyword>
<comment type="caution">
    <text evidence="3">The sequence shown here is derived from an EMBL/GenBank/DDBJ whole genome shotgun (WGS) entry which is preliminary data.</text>
</comment>
<dbReference type="SUPFAM" id="SSF89796">
    <property type="entry name" value="CoA-transferase family III (CaiB/BaiF)"/>
    <property type="match status" value="2"/>
</dbReference>
<protein>
    <submittedName>
        <fullName evidence="3">CoA transferase</fullName>
    </submittedName>
</protein>
<dbReference type="RefSeq" id="WP_379571873.1">
    <property type="nucleotide sequence ID" value="NZ_JBHSQK010000118.1"/>
</dbReference>
<evidence type="ECO:0000256" key="2">
    <source>
        <dbReference type="SAM" id="MobiDB-lite"/>
    </source>
</evidence>
<gene>
    <name evidence="3" type="ORF">ACFQH9_31115</name>
</gene>